<comment type="caution">
    <text evidence="2">The sequence shown here is derived from an EMBL/GenBank/DDBJ whole genome shotgun (WGS) entry which is preliminary data.</text>
</comment>
<proteinExistence type="predicted"/>
<feature type="transmembrane region" description="Helical" evidence="1">
    <location>
        <begin position="49"/>
        <end position="72"/>
    </location>
</feature>
<name>A0ABR5SC55_9MICO</name>
<dbReference type="RefSeq" id="WP_058727895.1">
    <property type="nucleotide sequence ID" value="NZ_LDRB01000012.1"/>
</dbReference>
<keyword evidence="3" id="KW-1185">Reference proteome</keyword>
<protein>
    <submittedName>
        <fullName evidence="2">Uncharacterized protein</fullName>
    </submittedName>
</protein>
<sequence>MTDDQLTDRVTDRDRRTYRIISRTGFVAAPAMFFLPLLVPMFSVGYQSWPIICMTAAFAVLVSASSFAAMASTPPDENPGKHQLWAVPVAVFALLPGAVLSSGLYLTVVSLLSQAAATAPG</sequence>
<accession>A0ABR5SC55</accession>
<dbReference type="EMBL" id="LDRB01000012">
    <property type="protein sequence ID" value="KTR41904.1"/>
    <property type="molecule type" value="Genomic_DNA"/>
</dbReference>
<keyword evidence="1" id="KW-0472">Membrane</keyword>
<evidence type="ECO:0000313" key="2">
    <source>
        <dbReference type="EMBL" id="KTR41904.1"/>
    </source>
</evidence>
<organism evidence="2 3">
    <name type="scientific">Curtobacterium oceanosedimentum</name>
    <dbReference type="NCBI Taxonomy" id="465820"/>
    <lineage>
        <taxon>Bacteria</taxon>
        <taxon>Bacillati</taxon>
        <taxon>Actinomycetota</taxon>
        <taxon>Actinomycetes</taxon>
        <taxon>Micrococcales</taxon>
        <taxon>Microbacteriaceae</taxon>
        <taxon>Curtobacterium</taxon>
    </lineage>
</organism>
<feature type="transmembrane region" description="Helical" evidence="1">
    <location>
        <begin position="20"/>
        <end position="43"/>
    </location>
</feature>
<reference evidence="2 3" key="1">
    <citation type="journal article" date="2016" name="Front. Microbiol.">
        <title>Genomic Resource of Rice Seed Associated Bacteria.</title>
        <authorList>
            <person name="Midha S."/>
            <person name="Bansal K."/>
            <person name="Sharma S."/>
            <person name="Kumar N."/>
            <person name="Patil P.P."/>
            <person name="Chaudhry V."/>
            <person name="Patil P.B."/>
        </authorList>
    </citation>
    <scope>NUCLEOTIDE SEQUENCE [LARGE SCALE GENOMIC DNA]</scope>
    <source>
        <strain evidence="2 3">NS263</strain>
    </source>
</reference>
<feature type="transmembrane region" description="Helical" evidence="1">
    <location>
        <begin position="84"/>
        <end position="106"/>
    </location>
</feature>
<gene>
    <name evidence="2" type="ORF">NS263_03510</name>
</gene>
<dbReference type="Proteomes" id="UP000078335">
    <property type="component" value="Unassembled WGS sequence"/>
</dbReference>
<keyword evidence="1" id="KW-0812">Transmembrane</keyword>
<evidence type="ECO:0000256" key="1">
    <source>
        <dbReference type="SAM" id="Phobius"/>
    </source>
</evidence>
<keyword evidence="1" id="KW-1133">Transmembrane helix</keyword>
<evidence type="ECO:0000313" key="3">
    <source>
        <dbReference type="Proteomes" id="UP000078335"/>
    </source>
</evidence>